<feature type="region of interest" description="Disordered" evidence="1">
    <location>
        <begin position="1"/>
        <end position="63"/>
    </location>
</feature>
<comment type="caution">
    <text evidence="2">The sequence shown here is derived from an EMBL/GenBank/DDBJ whole genome shotgun (WGS) entry which is preliminary data.</text>
</comment>
<evidence type="ECO:0000256" key="1">
    <source>
        <dbReference type="SAM" id="MobiDB-lite"/>
    </source>
</evidence>
<reference evidence="2 3" key="1">
    <citation type="submission" date="2020-09" db="EMBL/GenBank/DDBJ databases">
        <title>De no assembly of potato wild relative species, Solanum commersonii.</title>
        <authorList>
            <person name="Cho K."/>
        </authorList>
    </citation>
    <scope>NUCLEOTIDE SEQUENCE [LARGE SCALE GENOMIC DNA]</scope>
    <source>
        <strain evidence="2">LZ3.2</strain>
        <tissue evidence="2">Leaf</tissue>
    </source>
</reference>
<organism evidence="2 3">
    <name type="scientific">Solanum commersonii</name>
    <name type="common">Commerson's wild potato</name>
    <name type="synonym">Commerson's nightshade</name>
    <dbReference type="NCBI Taxonomy" id="4109"/>
    <lineage>
        <taxon>Eukaryota</taxon>
        <taxon>Viridiplantae</taxon>
        <taxon>Streptophyta</taxon>
        <taxon>Embryophyta</taxon>
        <taxon>Tracheophyta</taxon>
        <taxon>Spermatophyta</taxon>
        <taxon>Magnoliopsida</taxon>
        <taxon>eudicotyledons</taxon>
        <taxon>Gunneridae</taxon>
        <taxon>Pentapetalae</taxon>
        <taxon>asterids</taxon>
        <taxon>lamiids</taxon>
        <taxon>Solanales</taxon>
        <taxon>Solanaceae</taxon>
        <taxon>Solanoideae</taxon>
        <taxon>Solaneae</taxon>
        <taxon>Solanum</taxon>
    </lineage>
</organism>
<keyword evidence="3" id="KW-1185">Reference proteome</keyword>
<evidence type="ECO:0000313" key="3">
    <source>
        <dbReference type="Proteomes" id="UP000824120"/>
    </source>
</evidence>
<name>A0A9J5ZDE1_SOLCO</name>
<protein>
    <submittedName>
        <fullName evidence="2">Uncharacterized protein</fullName>
    </submittedName>
</protein>
<feature type="compositionally biased region" description="Polar residues" evidence="1">
    <location>
        <begin position="1"/>
        <end position="17"/>
    </location>
</feature>
<dbReference type="Proteomes" id="UP000824120">
    <property type="component" value="Chromosome 4"/>
</dbReference>
<evidence type="ECO:0000313" key="2">
    <source>
        <dbReference type="EMBL" id="KAG5610873.1"/>
    </source>
</evidence>
<dbReference type="EMBL" id="JACXVP010000004">
    <property type="protein sequence ID" value="KAG5610873.1"/>
    <property type="molecule type" value="Genomic_DNA"/>
</dbReference>
<proteinExistence type="predicted"/>
<accession>A0A9J5ZDE1</accession>
<dbReference type="AlphaFoldDB" id="A0A9J5ZDE1"/>
<gene>
    <name evidence="2" type="ORF">H5410_022154</name>
</gene>
<sequence>MTNDGKINVSNTQSNVTEDAASKNHNGKKRNAANKNQEVSFKVKQNEGFTSQEPSTTETSEDDVEVLPEYVSLSREWVMKVNVGMDVVEIFSQHLGKVEGTLADHSAQLVGIADTLGDSPFGRFHRLLALAFNIFALRVIGRYSTTSWNYSVTRQLLHFIANLIFSFRAQHTGTKGLPVFSNQHLFQLTQDQKGLFKACNGVECKADYSAQLVEIADTFGDSPFGQFRRLLALALNIFALRVVGRYSTASQNYSAIRRLLHFIANLIFPFRAHHTGRKGDLQADRRLANWVRRSSGFHFFVLFSRLVPFC</sequence>